<reference evidence="3" key="1">
    <citation type="submission" date="2023-03" db="EMBL/GenBank/DDBJ databases">
        <title>Emydomyces testavorans Genome Sequence.</title>
        <authorList>
            <person name="Hoyer L."/>
        </authorList>
    </citation>
    <scope>NUCLEOTIDE SEQUENCE</scope>
    <source>
        <strain evidence="3">16-2883</strain>
    </source>
</reference>
<dbReference type="Proteomes" id="UP001219355">
    <property type="component" value="Chromosome 2"/>
</dbReference>
<dbReference type="EMBL" id="CP120628">
    <property type="protein sequence ID" value="WEW59150.1"/>
    <property type="molecule type" value="Genomic_DNA"/>
</dbReference>
<sequence length="617" mass="70148">MSQISEYAPRLPPKTFVLCFDGTGNKFSGTEADSNVLKIFRMLDRNQGRQYHYYQPGIGTYVSAASLSNTGVLSRIKGSYMKAKDSAVGSSFAEHVVGGYRFLMRYYSPGDDIYFFGFSRGAYTARFLAEMLDYVGLLTAGNEELVRFAWKTFSKWQQRRGSSEEDRKEKRRLFRYMKAFRETFSRPIKQIRFLGLFDTVNSVPSFESAWMQRNKFPYTARSSARIIRHAVGIDERRAKFRQDLISECRHCTVTHSSAAQKYNRWRHREDKKKGLARRHINEHVHNGNGKCDENGHSNGHDESYRPRSPSRTDSYEAEDRYRPSVGQRNWRDHSTHLSTHLPGDLDFEIASAQSGISQISLPQDHLLECDDGAQDIQEVWFPGGHADIGGGWELMPGEKWPLSHTPLVWMVQEAQKAGLHFDERKLQQFKCDGPYERTPQGYGVEKPSVIITDENGAHPSPEDLDSDAPQAALNEDFHTALHLSSTQGHLHDCLSFDGGLSRISVLVWKVMEYLPFRRMDLQSDGTWKPIRWPLPCGEVRDIPIDAHIHVSAIRRMQADTNYRPGNLIVGGGGRGVRRAPEHLGTGEWVVAMNEGDVVRETYVRKDSVAASLKIGQP</sequence>
<evidence type="ECO:0000259" key="2">
    <source>
        <dbReference type="Pfam" id="PF09994"/>
    </source>
</evidence>
<accession>A0AAF0DLU8</accession>
<dbReference type="AlphaFoldDB" id="A0AAF0DLU8"/>
<keyword evidence="4" id="KW-1185">Reference proteome</keyword>
<name>A0AAF0DLU8_9EURO</name>
<dbReference type="PANTHER" id="PTHR33840:SF2">
    <property type="entry name" value="TLE1 PHOSPHOLIPASE DOMAIN-CONTAINING PROTEIN"/>
    <property type="match status" value="1"/>
</dbReference>
<gene>
    <name evidence="3" type="ORF">PRK78_004619</name>
</gene>
<dbReference type="Pfam" id="PF09994">
    <property type="entry name" value="T6SS_Tle1-like_cat"/>
    <property type="match status" value="1"/>
</dbReference>
<feature type="domain" description="T6SS Phospholipase effector Tle1-like catalytic" evidence="2">
    <location>
        <begin position="14"/>
        <end position="413"/>
    </location>
</feature>
<evidence type="ECO:0000313" key="3">
    <source>
        <dbReference type="EMBL" id="WEW59150.1"/>
    </source>
</evidence>
<organism evidence="3 4">
    <name type="scientific">Emydomyces testavorans</name>
    <dbReference type="NCBI Taxonomy" id="2070801"/>
    <lineage>
        <taxon>Eukaryota</taxon>
        <taxon>Fungi</taxon>
        <taxon>Dikarya</taxon>
        <taxon>Ascomycota</taxon>
        <taxon>Pezizomycotina</taxon>
        <taxon>Eurotiomycetes</taxon>
        <taxon>Eurotiomycetidae</taxon>
        <taxon>Onygenales</taxon>
        <taxon>Nannizziopsiaceae</taxon>
        <taxon>Emydomyces</taxon>
    </lineage>
</organism>
<proteinExistence type="predicted"/>
<feature type="compositionally biased region" description="Basic and acidic residues" evidence="1">
    <location>
        <begin position="267"/>
        <end position="305"/>
    </location>
</feature>
<protein>
    <recommendedName>
        <fullName evidence="2">T6SS Phospholipase effector Tle1-like catalytic domain-containing protein</fullName>
    </recommendedName>
</protein>
<dbReference type="InterPro" id="IPR018712">
    <property type="entry name" value="Tle1-like_cat"/>
</dbReference>
<feature type="region of interest" description="Disordered" evidence="1">
    <location>
        <begin position="265"/>
        <end position="330"/>
    </location>
</feature>
<evidence type="ECO:0000313" key="4">
    <source>
        <dbReference type="Proteomes" id="UP001219355"/>
    </source>
</evidence>
<evidence type="ECO:0000256" key="1">
    <source>
        <dbReference type="SAM" id="MobiDB-lite"/>
    </source>
</evidence>
<dbReference type="PANTHER" id="PTHR33840">
    <property type="match status" value="1"/>
</dbReference>
<feature type="compositionally biased region" description="Basic and acidic residues" evidence="1">
    <location>
        <begin position="313"/>
        <end position="322"/>
    </location>
</feature>